<comment type="caution">
    <text evidence="2">The sequence shown here is derived from an EMBL/GenBank/DDBJ whole genome shotgun (WGS) entry which is preliminary data.</text>
</comment>
<evidence type="ECO:0000313" key="3">
    <source>
        <dbReference type="Proteomes" id="UP000315914"/>
    </source>
</evidence>
<protein>
    <submittedName>
        <fullName evidence="2">Uncharacterized protein</fullName>
    </submittedName>
</protein>
<feature type="transmembrane region" description="Helical" evidence="1">
    <location>
        <begin position="28"/>
        <end position="48"/>
    </location>
</feature>
<dbReference type="RefSeq" id="WP_245327010.1">
    <property type="nucleotide sequence ID" value="NZ_LWIG01000047.1"/>
</dbReference>
<sequence length="54" mass="6079">MPSEMVGAKANLGCLIINSQYTFLMPQMWGIISITMIGLAFNAVLEALERRFMR</sequence>
<reference evidence="2 3" key="1">
    <citation type="submission" date="2019-06" db="EMBL/GenBank/DDBJ databases">
        <title>Genomic Encyclopedia of Type Strains, Phase IV (KMG-V): Genome sequencing to study the core and pangenomes of soil and plant-associated prokaryotes.</title>
        <authorList>
            <person name="Whitman W."/>
        </authorList>
    </citation>
    <scope>NUCLEOTIDE SEQUENCE [LARGE SCALE GENOMIC DNA]</scope>
    <source>
        <strain evidence="2 3">BR 10556</strain>
    </source>
</reference>
<organism evidence="2 3">
    <name type="scientific">Bradyrhizobium sacchari</name>
    <dbReference type="NCBI Taxonomy" id="1399419"/>
    <lineage>
        <taxon>Bacteria</taxon>
        <taxon>Pseudomonadati</taxon>
        <taxon>Pseudomonadota</taxon>
        <taxon>Alphaproteobacteria</taxon>
        <taxon>Hyphomicrobiales</taxon>
        <taxon>Nitrobacteraceae</taxon>
        <taxon>Bradyrhizobium</taxon>
    </lineage>
</organism>
<keyword evidence="1" id="KW-0472">Membrane</keyword>
<dbReference type="AlphaFoldDB" id="A0A560HMS4"/>
<gene>
    <name evidence="2" type="ORF">FBZ95_11615</name>
</gene>
<accession>A0A560HMS4</accession>
<proteinExistence type="predicted"/>
<evidence type="ECO:0000256" key="1">
    <source>
        <dbReference type="SAM" id="Phobius"/>
    </source>
</evidence>
<name>A0A560HMS4_9BRAD</name>
<keyword evidence="1" id="KW-1133">Transmembrane helix</keyword>
<evidence type="ECO:0000313" key="2">
    <source>
        <dbReference type="EMBL" id="TWB66312.1"/>
    </source>
</evidence>
<dbReference type="EMBL" id="VITW01000016">
    <property type="protein sequence ID" value="TWB66312.1"/>
    <property type="molecule type" value="Genomic_DNA"/>
</dbReference>
<dbReference type="Proteomes" id="UP000315914">
    <property type="component" value="Unassembled WGS sequence"/>
</dbReference>
<keyword evidence="1" id="KW-0812">Transmembrane</keyword>
<keyword evidence="3" id="KW-1185">Reference proteome</keyword>